<dbReference type="Proteomes" id="UP000603545">
    <property type="component" value="Unassembled WGS sequence"/>
</dbReference>
<keyword evidence="1" id="KW-1133">Transmembrane helix</keyword>
<reference evidence="2 3" key="1">
    <citation type="submission" date="2020-08" db="EMBL/GenBank/DDBJ databases">
        <title>Bridging the membrane lipid divide: bacteria of the FCB group superphylum have the potential to synthesize archaeal ether lipids.</title>
        <authorList>
            <person name="Villanueva L."/>
            <person name="Von Meijenfeldt F.A.B."/>
            <person name="Westbye A.B."/>
            <person name="Yadav S."/>
            <person name="Hopmans E.C."/>
            <person name="Dutilh B.E."/>
            <person name="Sinninghe Damste J.S."/>
        </authorList>
    </citation>
    <scope>NUCLEOTIDE SEQUENCE [LARGE SCALE GENOMIC DNA]</scope>
    <source>
        <strain evidence="2">NIOZ-UU82</strain>
    </source>
</reference>
<accession>A0A8J6TBA1</accession>
<feature type="transmembrane region" description="Helical" evidence="1">
    <location>
        <begin position="410"/>
        <end position="435"/>
    </location>
</feature>
<feature type="transmembrane region" description="Helical" evidence="1">
    <location>
        <begin position="480"/>
        <end position="505"/>
    </location>
</feature>
<feature type="transmembrane region" description="Helical" evidence="1">
    <location>
        <begin position="183"/>
        <end position="203"/>
    </location>
</feature>
<feature type="transmembrane region" description="Helical" evidence="1">
    <location>
        <begin position="25"/>
        <end position="49"/>
    </location>
</feature>
<feature type="transmembrane region" description="Helical" evidence="1">
    <location>
        <begin position="329"/>
        <end position="347"/>
    </location>
</feature>
<keyword evidence="1" id="KW-0812">Transmembrane</keyword>
<dbReference type="Pfam" id="PF16949">
    <property type="entry name" value="ABC_tran_2"/>
    <property type="match status" value="1"/>
</dbReference>
<evidence type="ECO:0000313" key="2">
    <source>
        <dbReference type="EMBL" id="MBC8198825.1"/>
    </source>
</evidence>
<keyword evidence="1" id="KW-0472">Membrane</keyword>
<dbReference type="AlphaFoldDB" id="A0A8J6TBA1"/>
<proteinExistence type="predicted"/>
<evidence type="ECO:0000313" key="3">
    <source>
        <dbReference type="Proteomes" id="UP000603545"/>
    </source>
</evidence>
<organism evidence="2 3">
    <name type="scientific">Candidatus Desulfaltia bathyphila</name>
    <dbReference type="NCBI Taxonomy" id="2841697"/>
    <lineage>
        <taxon>Bacteria</taxon>
        <taxon>Pseudomonadati</taxon>
        <taxon>Thermodesulfobacteriota</taxon>
        <taxon>Desulfobacteria</taxon>
        <taxon>Desulfobacterales</taxon>
        <taxon>Desulfobacterales incertae sedis</taxon>
        <taxon>Candidatus Desulfaltia</taxon>
    </lineage>
</organism>
<feature type="transmembrane region" description="Helical" evidence="1">
    <location>
        <begin position="252"/>
        <end position="274"/>
    </location>
</feature>
<feature type="transmembrane region" description="Helical" evidence="1">
    <location>
        <begin position="525"/>
        <end position="545"/>
    </location>
</feature>
<gene>
    <name evidence="2" type="ORF">H8E80_02085</name>
</gene>
<sequence>MEVITLLKPRFWSFKNVGFLKKINAGFFLFAGIGLIFLGGIFAVSYRILIYFQQVEDIGDILAYKLLSMTLLIFFSLLIFSSILTSLSKLYLSKDLALVHTMPVCSEKIFLARWIESTLDSSWMVIVYAIPVFVAYGIVYNAGFFFYTDIVLVLALLCIIASALSSLIILPVVFVLPASRIRSIFVFLGLAVLIILYITFRLLRPERLVNPETFSSLLVYLQNLGAPSSPLLPSTWAFDSLKAALSGDIKSALFHVALSLSCAAFLIFINLLVARAVYFKGFSKTQASISRLFQTQSKGFDRLFSFLSGPARAFVSKEIKTFWRDQTQWSQIFLIAALIIIYVYNFSVLPLDKAPIKTVYLQNLFSFLNMALAAFVLTAVTARFSFPSVSMEGSSFWIVRSSPISIRAFLWIKFFIYLFPFLILSEILIVVTNLLLDVFPFMMYLSVITIFFLTPGVVAMGIGLGAAYPDFASENPAQSVTSFGGLVFMIMSAIYIGVVTILEAGPVYMIFMAGLRGHSLSCFQWIWVIGSFSTAFVLSILAIVLPMRFGEKRLSFLK</sequence>
<feature type="transmembrane region" description="Helical" evidence="1">
    <location>
        <begin position="123"/>
        <end position="144"/>
    </location>
</feature>
<feature type="transmembrane region" description="Helical" evidence="1">
    <location>
        <begin position="441"/>
        <end position="468"/>
    </location>
</feature>
<dbReference type="InterPro" id="IPR031599">
    <property type="entry name" value="ABC_tran_2"/>
</dbReference>
<protein>
    <submittedName>
        <fullName evidence="2">Uncharacterized protein</fullName>
    </submittedName>
</protein>
<comment type="caution">
    <text evidence="2">The sequence shown here is derived from an EMBL/GenBank/DDBJ whole genome shotgun (WGS) entry which is preliminary data.</text>
</comment>
<name>A0A8J6TBA1_9BACT</name>
<feature type="transmembrane region" description="Helical" evidence="1">
    <location>
        <begin position="61"/>
        <end position="84"/>
    </location>
</feature>
<evidence type="ECO:0000256" key="1">
    <source>
        <dbReference type="SAM" id="Phobius"/>
    </source>
</evidence>
<feature type="transmembrane region" description="Helical" evidence="1">
    <location>
        <begin position="150"/>
        <end position="176"/>
    </location>
</feature>
<dbReference type="EMBL" id="JACNLL010000025">
    <property type="protein sequence ID" value="MBC8198825.1"/>
    <property type="molecule type" value="Genomic_DNA"/>
</dbReference>
<feature type="transmembrane region" description="Helical" evidence="1">
    <location>
        <begin position="367"/>
        <end position="389"/>
    </location>
</feature>